<gene>
    <name evidence="1" type="ORF">X927_06000</name>
</gene>
<sequence>MYKDELEMLIKFLGEDLLKEENQKKLQELVLSKIKRKEDFQSTNELLKTLESYELRNFLYSKLLESYFSIFNIIYEKEILKYGDENYKVSIDNDTFESLVELLDESDINGEILFYLLSDDLKKRVEIIQQLISGRSKKEWNEEELKSFVKNLKPLTTKFLELLIEKGKLKSEEIMETLELKNKKSVSALVSAIIRNAPNDKEKLIFKDNEYICINEKYRNKIFEIMNKSKK</sequence>
<dbReference type="AlphaFoldDB" id="A0A2K1P946"/>
<dbReference type="EMBL" id="AZRN01000023">
    <property type="protein sequence ID" value="PNR99226.1"/>
    <property type="molecule type" value="Genomic_DNA"/>
</dbReference>
<dbReference type="Proteomes" id="UP000236604">
    <property type="component" value="Unassembled WGS sequence"/>
</dbReference>
<dbReference type="RefSeq" id="WP_103077153.1">
    <property type="nucleotide sequence ID" value="NZ_AZRN01000023.1"/>
</dbReference>
<comment type="caution">
    <text evidence="1">The sequence shown here is derived from an EMBL/GenBank/DDBJ whole genome shotgun (WGS) entry which is preliminary data.</text>
</comment>
<evidence type="ECO:0000313" key="1">
    <source>
        <dbReference type="EMBL" id="PNR99226.1"/>
    </source>
</evidence>
<name>A0A2K1P946_9BACT</name>
<protein>
    <submittedName>
        <fullName evidence="1">Uncharacterized protein</fullName>
    </submittedName>
</protein>
<reference evidence="1 2" key="1">
    <citation type="submission" date="2013-12" db="EMBL/GenBank/DDBJ databases">
        <title>Comparative genomics of Petrotoga isolates.</title>
        <authorList>
            <person name="Nesbo C.L."/>
            <person name="Charchuk R."/>
            <person name="Chow K."/>
        </authorList>
    </citation>
    <scope>NUCLEOTIDE SEQUENCE [LARGE SCALE GENOMIC DNA]</scope>
    <source>
        <strain evidence="1 2">DSM 14811</strain>
    </source>
</reference>
<accession>A0A2K1P946</accession>
<organism evidence="1 2">
    <name type="scientific">Petrotoga mexicana DSM 14811</name>
    <dbReference type="NCBI Taxonomy" id="1122954"/>
    <lineage>
        <taxon>Bacteria</taxon>
        <taxon>Thermotogati</taxon>
        <taxon>Thermotogota</taxon>
        <taxon>Thermotogae</taxon>
        <taxon>Petrotogales</taxon>
        <taxon>Petrotogaceae</taxon>
        <taxon>Petrotoga</taxon>
    </lineage>
</organism>
<evidence type="ECO:0000313" key="2">
    <source>
        <dbReference type="Proteomes" id="UP000236604"/>
    </source>
</evidence>
<proteinExistence type="predicted"/>
<keyword evidence="2" id="KW-1185">Reference proteome</keyword>